<name>A0A143HGE6_9BACL</name>
<dbReference type="PANTHER" id="PTHR11014:SF63">
    <property type="entry name" value="METALLOPEPTIDASE, PUTATIVE (AFU_ORTHOLOGUE AFUA_6G09600)-RELATED"/>
    <property type="match status" value="1"/>
</dbReference>
<protein>
    <recommendedName>
        <fullName evidence="3">Peptidase M20 dimerisation domain-containing protein</fullName>
    </recommendedName>
</protein>
<evidence type="ECO:0000313" key="2">
    <source>
        <dbReference type="Proteomes" id="UP000076021"/>
    </source>
</evidence>
<dbReference type="SUPFAM" id="SSF53187">
    <property type="entry name" value="Zn-dependent exopeptidases"/>
    <property type="match status" value="1"/>
</dbReference>
<dbReference type="Pfam" id="PF01546">
    <property type="entry name" value="Peptidase_M20"/>
    <property type="match status" value="1"/>
</dbReference>
<dbReference type="RefSeq" id="WP_066791073.1">
    <property type="nucleotide sequence ID" value="NZ_CP014806.1"/>
</dbReference>
<evidence type="ECO:0000313" key="1">
    <source>
        <dbReference type="EMBL" id="AMX00566.1"/>
    </source>
</evidence>
<dbReference type="GO" id="GO:0010179">
    <property type="term" value="F:IAA-Ala conjugate hydrolase activity"/>
    <property type="evidence" value="ECO:0007669"/>
    <property type="project" value="TreeGrafter"/>
</dbReference>
<dbReference type="OrthoDB" id="9776731at2"/>
<dbReference type="PANTHER" id="PTHR11014">
    <property type="entry name" value="PEPTIDASE M20 FAMILY MEMBER"/>
    <property type="match status" value="1"/>
</dbReference>
<dbReference type="AlphaFoldDB" id="A0A143HGE6"/>
<gene>
    <name evidence="1" type="ORF">ATY39_14765</name>
</gene>
<proteinExistence type="predicted"/>
<dbReference type="Gene3D" id="3.40.630.10">
    <property type="entry name" value="Zn peptidases"/>
    <property type="match status" value="1"/>
</dbReference>
<dbReference type="KEGG" id="rst:ATY39_14765"/>
<keyword evidence="2" id="KW-1185">Reference proteome</keyword>
<reference evidence="1 2" key="1">
    <citation type="journal article" date="2016" name="Genome Announc.">
        <title>Whole-Genome Sequence of Rummeliibacillus stabekisii Strain PP9 Isolated from Antarctic Soil.</title>
        <authorList>
            <person name="da Mota F.F."/>
            <person name="Vollu R.E."/>
            <person name="Jurelevicius D."/>
            <person name="Seldin L."/>
        </authorList>
    </citation>
    <scope>NUCLEOTIDE SEQUENCE [LARGE SCALE GENOMIC DNA]</scope>
    <source>
        <strain evidence="1 2">PP9</strain>
    </source>
</reference>
<dbReference type="STRING" id="241244.ATY39_14765"/>
<dbReference type="InterPro" id="IPR017439">
    <property type="entry name" value="Amidohydrolase"/>
</dbReference>
<evidence type="ECO:0008006" key="3">
    <source>
        <dbReference type="Google" id="ProtNLM"/>
    </source>
</evidence>
<dbReference type="Proteomes" id="UP000076021">
    <property type="component" value="Chromosome"/>
</dbReference>
<sequence>MSGSEDFSYISQEVPSAFVVLGTGKEGAAPVHNPRMFQNEDIFKYGAALHANVAMGWLHSQSKN</sequence>
<reference evidence="2" key="2">
    <citation type="submission" date="2016-03" db="EMBL/GenBank/DDBJ databases">
        <authorList>
            <person name="Ploux O."/>
        </authorList>
    </citation>
    <scope>NUCLEOTIDE SEQUENCE [LARGE SCALE GENOMIC DNA]</scope>
    <source>
        <strain evidence="2">PP9</strain>
    </source>
</reference>
<dbReference type="EMBL" id="CP014806">
    <property type="protein sequence ID" value="AMX00566.1"/>
    <property type="molecule type" value="Genomic_DNA"/>
</dbReference>
<dbReference type="InterPro" id="IPR002933">
    <property type="entry name" value="Peptidase_M20"/>
</dbReference>
<organism evidence="1 2">
    <name type="scientific">Rummeliibacillus stabekisii</name>
    <dbReference type="NCBI Taxonomy" id="241244"/>
    <lineage>
        <taxon>Bacteria</taxon>
        <taxon>Bacillati</taxon>
        <taxon>Bacillota</taxon>
        <taxon>Bacilli</taxon>
        <taxon>Bacillales</taxon>
        <taxon>Caryophanaceae</taxon>
        <taxon>Rummeliibacillus</taxon>
    </lineage>
</organism>
<accession>A0A143HGE6</accession>
<dbReference type="GO" id="GO:0009850">
    <property type="term" value="P:auxin metabolic process"/>
    <property type="evidence" value="ECO:0007669"/>
    <property type="project" value="TreeGrafter"/>
</dbReference>